<accession>A0AAW0F2E5</accession>
<keyword evidence="2" id="KW-1185">Reference proteome</keyword>
<gene>
    <name evidence="1" type="ORF">NESM_000023900</name>
</gene>
<proteinExistence type="predicted"/>
<name>A0AAW0F2E5_9TRYP</name>
<organism evidence="1 2">
    <name type="scientific">Novymonas esmeraldas</name>
    <dbReference type="NCBI Taxonomy" id="1808958"/>
    <lineage>
        <taxon>Eukaryota</taxon>
        <taxon>Discoba</taxon>
        <taxon>Euglenozoa</taxon>
        <taxon>Kinetoplastea</taxon>
        <taxon>Metakinetoplastina</taxon>
        <taxon>Trypanosomatida</taxon>
        <taxon>Trypanosomatidae</taxon>
        <taxon>Novymonas</taxon>
    </lineage>
</organism>
<dbReference type="EMBL" id="JAECZO010000001">
    <property type="protein sequence ID" value="KAK7199776.1"/>
    <property type="molecule type" value="Genomic_DNA"/>
</dbReference>
<reference evidence="1 2" key="1">
    <citation type="journal article" date="2021" name="MBio">
        <title>A New Model Trypanosomatid, Novymonas esmeraldas: Genomic Perception of Its 'Candidatus Pandoraea novymonadis' Endosymbiont.</title>
        <authorList>
            <person name="Zakharova A."/>
            <person name="Saura A."/>
            <person name="Butenko A."/>
            <person name="Podesvova L."/>
            <person name="Warmusova S."/>
            <person name="Kostygov A.Y."/>
            <person name="Nenarokova A."/>
            <person name="Lukes J."/>
            <person name="Opperdoes F.R."/>
            <person name="Yurchenko V."/>
        </authorList>
    </citation>
    <scope>NUCLEOTIDE SEQUENCE [LARGE SCALE GENOMIC DNA]</scope>
    <source>
        <strain evidence="1 2">E262AT.01</strain>
    </source>
</reference>
<protein>
    <submittedName>
        <fullName evidence="1">Paraflagellar Rod Proteome Component 9</fullName>
    </submittedName>
</protein>
<evidence type="ECO:0000313" key="2">
    <source>
        <dbReference type="Proteomes" id="UP001430356"/>
    </source>
</evidence>
<evidence type="ECO:0000313" key="1">
    <source>
        <dbReference type="EMBL" id="KAK7199776.1"/>
    </source>
</evidence>
<dbReference type="Proteomes" id="UP001430356">
    <property type="component" value="Unassembled WGS sequence"/>
</dbReference>
<dbReference type="AlphaFoldDB" id="A0AAW0F2E5"/>
<sequence>MNALSDTGSMQLANIGEGHATAMLTMPSEEFASLHLQPLQDDTWIRHAEIVRVDNLVENQEGERIKREILRDYAGEKARQGTTRRDPILEGMMYQEQFMTAYRKESHTEDADKARSYRRQLMEDHRRARAIKNAEA</sequence>
<comment type="caution">
    <text evidence="1">The sequence shown here is derived from an EMBL/GenBank/DDBJ whole genome shotgun (WGS) entry which is preliminary data.</text>
</comment>